<gene>
    <name evidence="2" type="ORF">GA0070558_119119</name>
</gene>
<evidence type="ECO:0000313" key="2">
    <source>
        <dbReference type="EMBL" id="SCF01090.1"/>
    </source>
</evidence>
<feature type="transmembrane region" description="Helical" evidence="1">
    <location>
        <begin position="74"/>
        <end position="93"/>
    </location>
</feature>
<dbReference type="Proteomes" id="UP000199375">
    <property type="component" value="Unassembled WGS sequence"/>
</dbReference>
<keyword evidence="1" id="KW-0812">Transmembrane</keyword>
<evidence type="ECO:0000256" key="1">
    <source>
        <dbReference type="SAM" id="Phobius"/>
    </source>
</evidence>
<keyword evidence="1" id="KW-0472">Membrane</keyword>
<sequence>MPPRALAAAAYLQAFVLSGVAAVLLTRVLLRATGYPQLGGGGLHIAHVLWGGLLLAVGLGVALVFLGGAARMTGAILGGIGFGLFIDEVGKFVTARTDYFYAPAAGIIYAVFAVLVVITQAVRERTRLIPEERTANALDAVAGGLIDGLTDRRRAQVLRLARGSGAETEAAVAALLDAVPRREPPPPRFWQPWLARVRRVAVGLTDQRWVVRFVVLYLVVEPALTVVGVAADGVTGALDEEREWGAVLGVSASALATAVLSIAAAVRLRRDRIGAFRLFKLAILVDLLFGQIFNFTVNQFGAVAALAFDLFLLAVVTAEHRRLSRAG</sequence>
<feature type="transmembrane region" description="Helical" evidence="1">
    <location>
        <begin position="46"/>
        <end position="67"/>
    </location>
</feature>
<feature type="transmembrane region" description="Helical" evidence="1">
    <location>
        <begin position="300"/>
        <end position="318"/>
    </location>
</feature>
<proteinExistence type="predicted"/>
<dbReference type="EMBL" id="FMCW01000019">
    <property type="protein sequence ID" value="SCF01090.1"/>
    <property type="molecule type" value="Genomic_DNA"/>
</dbReference>
<feature type="transmembrane region" description="Helical" evidence="1">
    <location>
        <begin position="209"/>
        <end position="231"/>
    </location>
</feature>
<feature type="transmembrane region" description="Helical" evidence="1">
    <location>
        <begin position="99"/>
        <end position="118"/>
    </location>
</feature>
<accession>A0A1C4WY28</accession>
<name>A0A1C4WY28_9ACTN</name>
<evidence type="ECO:0000313" key="3">
    <source>
        <dbReference type="Proteomes" id="UP000199375"/>
    </source>
</evidence>
<organism evidence="2 3">
    <name type="scientific">Micromonospora haikouensis</name>
    <dbReference type="NCBI Taxonomy" id="686309"/>
    <lineage>
        <taxon>Bacteria</taxon>
        <taxon>Bacillati</taxon>
        <taxon>Actinomycetota</taxon>
        <taxon>Actinomycetes</taxon>
        <taxon>Micromonosporales</taxon>
        <taxon>Micromonosporaceae</taxon>
        <taxon>Micromonospora</taxon>
    </lineage>
</organism>
<dbReference type="AlphaFoldDB" id="A0A1C4WY28"/>
<feature type="transmembrane region" description="Helical" evidence="1">
    <location>
        <begin position="278"/>
        <end position="294"/>
    </location>
</feature>
<keyword evidence="1" id="KW-1133">Transmembrane helix</keyword>
<feature type="transmembrane region" description="Helical" evidence="1">
    <location>
        <begin position="243"/>
        <end position="266"/>
    </location>
</feature>
<dbReference type="RefSeq" id="WP_091282622.1">
    <property type="nucleotide sequence ID" value="NZ_FMCW01000019.1"/>
</dbReference>
<reference evidence="2 3" key="1">
    <citation type="submission" date="2016-06" db="EMBL/GenBank/DDBJ databases">
        <authorList>
            <person name="Kjaerup R.B."/>
            <person name="Dalgaard T.S."/>
            <person name="Juul-Madsen H.R."/>
        </authorList>
    </citation>
    <scope>NUCLEOTIDE SEQUENCE [LARGE SCALE GENOMIC DNA]</scope>
    <source>
        <strain evidence="2 3">DSM 45626</strain>
    </source>
</reference>
<protein>
    <submittedName>
        <fullName evidence="2">Uncharacterized protein</fullName>
    </submittedName>
</protein>